<dbReference type="PANTHER" id="PTHR10000">
    <property type="entry name" value="PHOSPHOSERINE PHOSPHATASE"/>
    <property type="match status" value="1"/>
</dbReference>
<dbReference type="SUPFAM" id="SSF56784">
    <property type="entry name" value="HAD-like"/>
    <property type="match status" value="1"/>
</dbReference>
<accession>A0AA45QS01</accession>
<dbReference type="KEGG" id="lti:JW886_01305"/>
<dbReference type="AlphaFoldDB" id="A0AA45QS01"/>
<dbReference type="Proteomes" id="UP000663608">
    <property type="component" value="Chromosome"/>
</dbReference>
<dbReference type="Pfam" id="PF08282">
    <property type="entry name" value="Hydrolase_3"/>
    <property type="match status" value="1"/>
</dbReference>
<name>A0AA45QS01_9LACT</name>
<dbReference type="PANTHER" id="PTHR10000:SF53">
    <property type="entry name" value="5-AMINO-6-(5-PHOSPHO-D-RIBITYLAMINO)URACIL PHOSPHATASE YBJI-RELATED"/>
    <property type="match status" value="1"/>
</dbReference>
<proteinExistence type="predicted"/>
<dbReference type="Gene3D" id="3.30.1240.10">
    <property type="match status" value="1"/>
</dbReference>
<dbReference type="EMBL" id="CP070872">
    <property type="protein sequence ID" value="QSE76931.1"/>
    <property type="molecule type" value="Genomic_DNA"/>
</dbReference>
<dbReference type="InterPro" id="IPR036412">
    <property type="entry name" value="HAD-like_sf"/>
</dbReference>
<evidence type="ECO:0000313" key="1">
    <source>
        <dbReference type="EMBL" id="QSE76931.1"/>
    </source>
</evidence>
<dbReference type="InterPro" id="IPR000150">
    <property type="entry name" value="Cof"/>
</dbReference>
<evidence type="ECO:0000313" key="2">
    <source>
        <dbReference type="Proteomes" id="UP000663608"/>
    </source>
</evidence>
<dbReference type="Gene3D" id="3.40.50.1000">
    <property type="entry name" value="HAD superfamily/HAD-like"/>
    <property type="match status" value="1"/>
</dbReference>
<dbReference type="InterPro" id="IPR023214">
    <property type="entry name" value="HAD_sf"/>
</dbReference>
<gene>
    <name evidence="1" type="ORF">JW886_01305</name>
</gene>
<dbReference type="RefSeq" id="WP_075526109.1">
    <property type="nucleotide sequence ID" value="NZ_CP070872.1"/>
</dbReference>
<dbReference type="NCBIfam" id="TIGR01484">
    <property type="entry name" value="HAD-SF-IIB"/>
    <property type="match status" value="1"/>
</dbReference>
<dbReference type="SFLD" id="SFLDG01140">
    <property type="entry name" value="C2.B:_Phosphomannomutase_and_P"/>
    <property type="match status" value="1"/>
</dbReference>
<dbReference type="GO" id="GO:0005829">
    <property type="term" value="C:cytosol"/>
    <property type="evidence" value="ECO:0007669"/>
    <property type="project" value="TreeGrafter"/>
</dbReference>
<dbReference type="SFLD" id="SFLDS00003">
    <property type="entry name" value="Haloacid_Dehalogenase"/>
    <property type="match status" value="1"/>
</dbReference>
<dbReference type="GO" id="GO:0000287">
    <property type="term" value="F:magnesium ion binding"/>
    <property type="evidence" value="ECO:0007669"/>
    <property type="project" value="TreeGrafter"/>
</dbReference>
<dbReference type="NCBIfam" id="TIGR00099">
    <property type="entry name" value="Cof-subfamily"/>
    <property type="match status" value="1"/>
</dbReference>
<reference evidence="1 2" key="1">
    <citation type="submission" date="2021-02" db="EMBL/GenBank/DDBJ databases">
        <title>Complete genome sequence of Lactococcus lactis strain K_LL004.</title>
        <authorList>
            <person name="Kim H.B."/>
        </authorList>
    </citation>
    <scope>NUCLEOTIDE SEQUENCE [LARGE SCALE GENOMIC DNA]</scope>
    <source>
        <strain evidence="1 2">K_LL004</strain>
    </source>
</reference>
<organism evidence="1 2">
    <name type="scientific">Lactococcus taiwanensis</name>
    <dbReference type="NCBI Taxonomy" id="1151742"/>
    <lineage>
        <taxon>Bacteria</taxon>
        <taxon>Bacillati</taxon>
        <taxon>Bacillota</taxon>
        <taxon>Bacilli</taxon>
        <taxon>Lactobacillales</taxon>
        <taxon>Streptococcaceae</taxon>
        <taxon>Lactococcus</taxon>
    </lineage>
</organism>
<keyword evidence="2" id="KW-1185">Reference proteome</keyword>
<dbReference type="GO" id="GO:0016791">
    <property type="term" value="F:phosphatase activity"/>
    <property type="evidence" value="ECO:0007669"/>
    <property type="project" value="TreeGrafter"/>
</dbReference>
<keyword evidence="1" id="KW-0378">Hydrolase</keyword>
<protein>
    <submittedName>
        <fullName evidence="1">HAD family hydrolase</fullName>
    </submittedName>
</protein>
<dbReference type="CDD" id="cd07518">
    <property type="entry name" value="HAD_YbiV-Like"/>
    <property type="match status" value="1"/>
</dbReference>
<dbReference type="InterPro" id="IPR006379">
    <property type="entry name" value="HAD-SF_hydro_IIB"/>
</dbReference>
<sequence length="270" mass="30171">MTKQLKLFATDMDGTFLRNDHSYNHKKLAELIPQIQAKGLLFAASSGRSLLGLTQVFSEYKDHMAFVAENGGVVAYQGKILFAKDLSIAQTQELIDALQEMPYSPKQDYLISGLKGAYYPEGISEDYLKHAKLYYPNCQLYHDLADIDDKLLKITTDFPDQHVRDCEQWVTNRLPFIRATTTGFTSIDIVPTGISKASGLAHLLAHFNWLPENLAVFGDQMNDFEMLEYAGAAYAVSNAAPEILAIADKVILSNDEDAVLLEIEKILEEV</sequence>